<comment type="caution">
    <text evidence="1">The sequence shown here is derived from an EMBL/GenBank/DDBJ whole genome shotgun (WGS) entry which is preliminary data.</text>
</comment>
<organism evidence="1 2">
    <name type="scientific">Cupriavidus yeoncheonensis</name>
    <dbReference type="NCBI Taxonomy" id="1462994"/>
    <lineage>
        <taxon>Bacteria</taxon>
        <taxon>Pseudomonadati</taxon>
        <taxon>Pseudomonadota</taxon>
        <taxon>Betaproteobacteria</taxon>
        <taxon>Burkholderiales</taxon>
        <taxon>Burkholderiaceae</taxon>
        <taxon>Cupriavidus</taxon>
    </lineage>
</organism>
<dbReference type="RefSeq" id="WP_211951249.1">
    <property type="nucleotide sequence ID" value="NZ_CAJPUY010000056.1"/>
</dbReference>
<proteinExistence type="predicted"/>
<dbReference type="EMBL" id="CAJPUY010000056">
    <property type="protein sequence ID" value="CAG2158616.1"/>
    <property type="molecule type" value="Genomic_DNA"/>
</dbReference>
<accession>A0A916N109</accession>
<gene>
    <name evidence="1" type="ORF">LMG31506_06436</name>
</gene>
<sequence length="93" mass="10678">MQPGRAAFQRITDECRSGLAHWVACRIDIERGTPPPAGTDAYRRYRADCKARERAERAAALVERQRREGTLPRPWRGFWRAWGYVGTDAVAFD</sequence>
<evidence type="ECO:0000313" key="2">
    <source>
        <dbReference type="Proteomes" id="UP000672934"/>
    </source>
</evidence>
<protein>
    <submittedName>
        <fullName evidence="1">Uncharacterized protein</fullName>
    </submittedName>
</protein>
<keyword evidence="2" id="KW-1185">Reference proteome</keyword>
<reference evidence="1" key="1">
    <citation type="submission" date="2021-03" db="EMBL/GenBank/DDBJ databases">
        <authorList>
            <person name="Peeters C."/>
        </authorList>
    </citation>
    <scope>NUCLEOTIDE SEQUENCE</scope>
    <source>
        <strain evidence="1">LMG 31506</strain>
    </source>
</reference>
<dbReference type="AlphaFoldDB" id="A0A916N109"/>
<evidence type="ECO:0000313" key="1">
    <source>
        <dbReference type="EMBL" id="CAG2158616.1"/>
    </source>
</evidence>
<dbReference type="Proteomes" id="UP000672934">
    <property type="component" value="Unassembled WGS sequence"/>
</dbReference>
<name>A0A916N109_9BURK</name>